<dbReference type="SMART" id="SM00729">
    <property type="entry name" value="Elp3"/>
    <property type="match status" value="1"/>
</dbReference>
<dbReference type="InterPro" id="IPR013848">
    <property type="entry name" value="Methylthiotransferase_N"/>
</dbReference>
<comment type="cofactor">
    <cofactor evidence="1">
        <name>[4Fe-4S] cluster</name>
        <dbReference type="ChEBI" id="CHEBI:49883"/>
    </cofactor>
</comment>
<dbReference type="Proteomes" id="UP000289734">
    <property type="component" value="Unassembled WGS sequence"/>
</dbReference>
<dbReference type="GO" id="GO:0035598">
    <property type="term" value="F:tRNA (N(6)-L-threonylcarbamoyladenosine(37)-C(2))-methylthiotransferase activity"/>
    <property type="evidence" value="ECO:0007669"/>
    <property type="project" value="UniProtKB-EC"/>
</dbReference>
<dbReference type="EMBL" id="SBKQ01000015">
    <property type="protein sequence ID" value="RXR29111.1"/>
    <property type="molecule type" value="Genomic_DNA"/>
</dbReference>
<dbReference type="InterPro" id="IPR007197">
    <property type="entry name" value="rSAM"/>
</dbReference>
<evidence type="ECO:0000256" key="6">
    <source>
        <dbReference type="ARBA" id="ARBA00022679"/>
    </source>
</evidence>
<dbReference type="SFLD" id="SFLDG01061">
    <property type="entry name" value="methylthiotransferase"/>
    <property type="match status" value="1"/>
</dbReference>
<evidence type="ECO:0000259" key="17">
    <source>
        <dbReference type="PROSITE" id="PS51918"/>
    </source>
</evidence>
<keyword evidence="8" id="KW-0819">tRNA processing</keyword>
<dbReference type="PANTHER" id="PTHR43020">
    <property type="entry name" value="CDK5 REGULATORY SUBUNIT-ASSOCIATED PROTEIN 1"/>
    <property type="match status" value="1"/>
</dbReference>
<reference evidence="19" key="1">
    <citation type="submission" date="2019-01" db="EMBL/GenBank/DDBJ databases">
        <title>Cytophagaceae bacterium strain CAR-16.</title>
        <authorList>
            <person name="Chen W.-M."/>
        </authorList>
    </citation>
    <scope>NUCLEOTIDE SEQUENCE [LARGE SCALE GENOMIC DNA]</scope>
    <source>
        <strain evidence="19">ICH-30</strain>
    </source>
</reference>
<dbReference type="Pfam" id="PF04055">
    <property type="entry name" value="Radical_SAM"/>
    <property type="match status" value="1"/>
</dbReference>
<evidence type="ECO:0000256" key="12">
    <source>
        <dbReference type="ARBA" id="ARBA00031213"/>
    </source>
</evidence>
<dbReference type="RefSeq" id="WP_129465390.1">
    <property type="nucleotide sequence ID" value="NZ_SBKQ01000015.1"/>
</dbReference>
<feature type="domain" description="Radical SAM core" evidence="17">
    <location>
        <begin position="141"/>
        <end position="375"/>
    </location>
</feature>
<sequence length="445" mass="50582">MTPNAKKVAFYTLGCKLNFSETSTIARNFQQEGFERVDFEEVADIYVINTCSVTENADKQFKQIVKKALKNNEKAFVAAVGCYAQLKPEELAAVDGVDLVLGATEKFKITDYLNDLTKNDLGEVHSCEIEEANFYVGSYSIGDRTRAFLKVQDGCDYKCTYCTIPLARGISRSDELQNVLKNAKEISQQGIKEIVLTGVNIGDYGKGEFGNKKHEHTFLELVQALDGVEGIERLRISSIEPNLLKNETIEFVSKSRTLVPHFHIPLQSGSNDILKKMKRRYLRELYVDRVNKIREVMPDACIGVDVIVGFPGETDEHFLETYHFLNDLDISYLHVFTYSERDNTEAAEMEGVVPMNIRSKRSKMLRGLSVKKRRAFYESQLGTTRTVLFEAENKEGYIHGFTENYVKVKAPWNPELVNTLHEIKLTKIDEDGSVRMEFVRDVVSI</sequence>
<keyword evidence="9" id="KW-0479">Metal-binding</keyword>
<evidence type="ECO:0000256" key="14">
    <source>
        <dbReference type="ARBA" id="ARBA00061574"/>
    </source>
</evidence>
<dbReference type="SFLD" id="SFLDG01082">
    <property type="entry name" value="B12-binding_domain_containing"/>
    <property type="match status" value="1"/>
</dbReference>
<evidence type="ECO:0000313" key="18">
    <source>
        <dbReference type="EMBL" id="RXR29111.1"/>
    </source>
</evidence>
<dbReference type="OrthoDB" id="9805215at2"/>
<evidence type="ECO:0000256" key="9">
    <source>
        <dbReference type="ARBA" id="ARBA00022723"/>
    </source>
</evidence>
<keyword evidence="7" id="KW-0949">S-adenosyl-L-methionine</keyword>
<feature type="domain" description="MTTase N-terminal" evidence="16">
    <location>
        <begin position="6"/>
        <end position="118"/>
    </location>
</feature>
<dbReference type="NCBIfam" id="TIGR01579">
    <property type="entry name" value="MiaB-like-C"/>
    <property type="match status" value="1"/>
</dbReference>
<evidence type="ECO:0000256" key="4">
    <source>
        <dbReference type="ARBA" id="ARBA00022485"/>
    </source>
</evidence>
<evidence type="ECO:0000256" key="1">
    <source>
        <dbReference type="ARBA" id="ARBA00001966"/>
    </source>
</evidence>
<dbReference type="InterPro" id="IPR006638">
    <property type="entry name" value="Elp3/MiaA/NifB-like_rSAM"/>
</dbReference>
<dbReference type="EC" id="2.8.4.5" evidence="3"/>
<dbReference type="InterPro" id="IPR023404">
    <property type="entry name" value="rSAM_horseshoe"/>
</dbReference>
<comment type="function">
    <text evidence="2">Catalyzes the methylthiolation of N6-threonylcarbamoyladenosine (t(6)A), leading to the formation of 2-methylthio-N6-threonylcarbamoyladenosine (ms(2)t(6)A) at position 37 in tRNAs that read codons beginning with adenine.</text>
</comment>
<dbReference type="AlphaFoldDB" id="A0A4Q1KHA7"/>
<dbReference type="InterPro" id="IPR005839">
    <property type="entry name" value="Methylthiotransferase"/>
</dbReference>
<dbReference type="GO" id="GO:0005829">
    <property type="term" value="C:cytosol"/>
    <property type="evidence" value="ECO:0007669"/>
    <property type="project" value="TreeGrafter"/>
</dbReference>
<evidence type="ECO:0000256" key="8">
    <source>
        <dbReference type="ARBA" id="ARBA00022694"/>
    </source>
</evidence>
<evidence type="ECO:0000256" key="3">
    <source>
        <dbReference type="ARBA" id="ARBA00013273"/>
    </source>
</evidence>
<dbReference type="PROSITE" id="PS51449">
    <property type="entry name" value="MTTASE_N"/>
    <property type="match status" value="1"/>
</dbReference>
<dbReference type="PROSITE" id="PS51918">
    <property type="entry name" value="RADICAL_SAM"/>
    <property type="match status" value="1"/>
</dbReference>
<gene>
    <name evidence="18" type="primary">mtaB</name>
    <name evidence="18" type="ORF">EQG68_13340</name>
</gene>
<dbReference type="Gene3D" id="3.80.30.20">
    <property type="entry name" value="tm_1862 like domain"/>
    <property type="match status" value="1"/>
</dbReference>
<keyword evidence="19" id="KW-1185">Reference proteome</keyword>
<evidence type="ECO:0000313" key="19">
    <source>
        <dbReference type="Proteomes" id="UP000289734"/>
    </source>
</evidence>
<proteinExistence type="inferred from homology"/>
<dbReference type="NCBIfam" id="TIGR00089">
    <property type="entry name" value="MiaB/RimO family radical SAM methylthiotransferase"/>
    <property type="match status" value="1"/>
</dbReference>
<evidence type="ECO:0000256" key="7">
    <source>
        <dbReference type="ARBA" id="ARBA00022691"/>
    </source>
</evidence>
<dbReference type="InterPro" id="IPR006467">
    <property type="entry name" value="MiaB-like_bact"/>
</dbReference>
<comment type="caution">
    <text evidence="18">The sequence shown here is derived from an EMBL/GenBank/DDBJ whole genome shotgun (WGS) entry which is preliminary data.</text>
</comment>
<evidence type="ECO:0000256" key="13">
    <source>
        <dbReference type="ARBA" id="ARBA00051661"/>
    </source>
</evidence>
<dbReference type="GO" id="GO:0051539">
    <property type="term" value="F:4 iron, 4 sulfur cluster binding"/>
    <property type="evidence" value="ECO:0007669"/>
    <property type="project" value="UniProtKB-KW"/>
</dbReference>
<evidence type="ECO:0000256" key="10">
    <source>
        <dbReference type="ARBA" id="ARBA00023004"/>
    </source>
</evidence>
<dbReference type="InterPro" id="IPR020612">
    <property type="entry name" value="Methylthiotransferase_CS"/>
</dbReference>
<name>A0A4Q1KHA7_9FLAO</name>
<dbReference type="Pfam" id="PF00919">
    <property type="entry name" value="UPF0004"/>
    <property type="match status" value="1"/>
</dbReference>
<protein>
    <recommendedName>
        <fullName evidence="15">Threonylcarbamoyladenosine tRNA methylthiotransferase MtaB</fullName>
        <ecNumber evidence="3">2.8.4.5</ecNumber>
    </recommendedName>
    <alternativeName>
        <fullName evidence="12">tRNA-t(6)A37 methylthiotransferase</fullName>
    </alternativeName>
</protein>
<dbReference type="InterPro" id="IPR038135">
    <property type="entry name" value="Methylthiotransferase_N_sf"/>
</dbReference>
<keyword evidence="5" id="KW-0963">Cytoplasm</keyword>
<evidence type="ECO:0000256" key="11">
    <source>
        <dbReference type="ARBA" id="ARBA00023014"/>
    </source>
</evidence>
<dbReference type="FunFam" id="3.80.30.20:FF:000001">
    <property type="entry name" value="tRNA-2-methylthio-N(6)-dimethylallyladenosine synthase 2"/>
    <property type="match status" value="1"/>
</dbReference>
<dbReference type="InterPro" id="IPR058240">
    <property type="entry name" value="rSAM_sf"/>
</dbReference>
<evidence type="ECO:0000256" key="5">
    <source>
        <dbReference type="ARBA" id="ARBA00022490"/>
    </source>
</evidence>
<accession>A0A4Q1KHA7</accession>
<dbReference type="SUPFAM" id="SSF102114">
    <property type="entry name" value="Radical SAM enzymes"/>
    <property type="match status" value="1"/>
</dbReference>
<comment type="catalytic activity">
    <reaction evidence="13">
        <text>N(6)-L-threonylcarbamoyladenosine(37) in tRNA + (sulfur carrier)-SH + AH2 + 2 S-adenosyl-L-methionine = 2-methylsulfanyl-N(6)-L-threonylcarbamoyladenosine(37) in tRNA + (sulfur carrier)-H + 5'-deoxyadenosine + L-methionine + A + S-adenosyl-L-homocysteine + 2 H(+)</text>
        <dbReference type="Rhea" id="RHEA:37075"/>
        <dbReference type="Rhea" id="RHEA-COMP:10163"/>
        <dbReference type="Rhea" id="RHEA-COMP:11092"/>
        <dbReference type="Rhea" id="RHEA-COMP:14737"/>
        <dbReference type="Rhea" id="RHEA-COMP:14739"/>
        <dbReference type="ChEBI" id="CHEBI:13193"/>
        <dbReference type="ChEBI" id="CHEBI:15378"/>
        <dbReference type="ChEBI" id="CHEBI:17319"/>
        <dbReference type="ChEBI" id="CHEBI:17499"/>
        <dbReference type="ChEBI" id="CHEBI:29917"/>
        <dbReference type="ChEBI" id="CHEBI:57844"/>
        <dbReference type="ChEBI" id="CHEBI:57856"/>
        <dbReference type="ChEBI" id="CHEBI:59789"/>
        <dbReference type="ChEBI" id="CHEBI:64428"/>
        <dbReference type="ChEBI" id="CHEBI:74418"/>
        <dbReference type="ChEBI" id="CHEBI:74420"/>
        <dbReference type="EC" id="2.8.4.5"/>
    </reaction>
</comment>
<dbReference type="Gene3D" id="3.40.50.12160">
    <property type="entry name" value="Methylthiotransferase, N-terminal domain"/>
    <property type="match status" value="1"/>
</dbReference>
<dbReference type="SFLD" id="SFLDS00029">
    <property type="entry name" value="Radical_SAM"/>
    <property type="match status" value="1"/>
</dbReference>
<evidence type="ECO:0000259" key="16">
    <source>
        <dbReference type="PROSITE" id="PS51449"/>
    </source>
</evidence>
<keyword evidence="4" id="KW-0004">4Fe-4S</keyword>
<dbReference type="PROSITE" id="PS01278">
    <property type="entry name" value="MTTASE_RADICAL"/>
    <property type="match status" value="1"/>
</dbReference>
<dbReference type="GO" id="GO:0046872">
    <property type="term" value="F:metal ion binding"/>
    <property type="evidence" value="ECO:0007669"/>
    <property type="project" value="UniProtKB-KW"/>
</dbReference>
<evidence type="ECO:0000256" key="2">
    <source>
        <dbReference type="ARBA" id="ARBA00002399"/>
    </source>
</evidence>
<dbReference type="FunFam" id="3.40.50.12160:FF:000004">
    <property type="entry name" value="Threonylcarbamoyladenosine tRNA methylthiotransferase MtaB"/>
    <property type="match status" value="1"/>
</dbReference>
<organism evidence="18 19">
    <name type="scientific">Flavobacterium piscinae</name>
    <dbReference type="NCBI Taxonomy" id="2506424"/>
    <lineage>
        <taxon>Bacteria</taxon>
        <taxon>Pseudomonadati</taxon>
        <taxon>Bacteroidota</taxon>
        <taxon>Flavobacteriia</taxon>
        <taxon>Flavobacteriales</taxon>
        <taxon>Flavobacteriaceae</taxon>
        <taxon>Flavobacterium</taxon>
    </lineage>
</organism>
<dbReference type="GO" id="GO:0035597">
    <property type="term" value="F:tRNA-2-methylthio-N(6)-dimethylallyladenosine(37) synthase activity"/>
    <property type="evidence" value="ECO:0007669"/>
    <property type="project" value="TreeGrafter"/>
</dbReference>
<keyword evidence="6 18" id="KW-0808">Transferase</keyword>
<keyword evidence="11" id="KW-0411">Iron-sulfur</keyword>
<dbReference type="PANTHER" id="PTHR43020:SF2">
    <property type="entry name" value="MITOCHONDRIAL TRNA METHYLTHIOTRANSFERASE CDK5RAP1"/>
    <property type="match status" value="1"/>
</dbReference>
<comment type="similarity">
    <text evidence="14">Belongs to the methylthiotransferase family. MtaB subfamily.</text>
</comment>
<keyword evidence="10" id="KW-0408">Iron</keyword>
<evidence type="ECO:0000256" key="15">
    <source>
        <dbReference type="ARBA" id="ARBA00069898"/>
    </source>
</evidence>